<keyword evidence="3" id="KW-0378">Hydrolase</keyword>
<evidence type="ECO:0000259" key="6">
    <source>
        <dbReference type="Pfam" id="PF05028"/>
    </source>
</evidence>
<comment type="similarity">
    <text evidence="1">Belongs to the poly(ADP-ribose) glycohydrolase family.</text>
</comment>
<dbReference type="PANTHER" id="PTHR12837">
    <property type="entry name" value="POLY ADP-RIBOSE GLYCOHYDROLASE"/>
    <property type="match status" value="1"/>
</dbReference>
<evidence type="ECO:0000313" key="8">
    <source>
        <dbReference type="EMBL" id="KAK1319483.1"/>
    </source>
</evidence>
<dbReference type="GO" id="GO:0006282">
    <property type="term" value="P:regulation of DNA repair"/>
    <property type="evidence" value="ECO:0007669"/>
    <property type="project" value="InterPro"/>
</dbReference>
<evidence type="ECO:0000256" key="5">
    <source>
        <dbReference type="PIRSR" id="PIRSR607724-2"/>
    </source>
</evidence>
<dbReference type="GO" id="GO:0005634">
    <property type="term" value="C:nucleus"/>
    <property type="evidence" value="ECO:0007669"/>
    <property type="project" value="TreeGrafter"/>
</dbReference>
<protein>
    <recommendedName>
        <fullName evidence="2">poly(ADP-ribose) glycohydrolase</fullName>
        <ecNumber evidence="2">3.2.1.143</ecNumber>
    </recommendedName>
</protein>
<name>A0AAV9F0U5_ACOCL</name>
<evidence type="ECO:0000256" key="2">
    <source>
        <dbReference type="ARBA" id="ARBA00012255"/>
    </source>
</evidence>
<feature type="binding site" evidence="5">
    <location>
        <position position="205"/>
    </location>
    <ligand>
        <name>substrate</name>
    </ligand>
</feature>
<feature type="binding site" evidence="5">
    <location>
        <position position="246"/>
    </location>
    <ligand>
        <name>substrate</name>
    </ligand>
</feature>
<dbReference type="GO" id="GO:0009225">
    <property type="term" value="P:nucleotide-sugar metabolic process"/>
    <property type="evidence" value="ECO:0007669"/>
    <property type="project" value="TreeGrafter"/>
</dbReference>
<evidence type="ECO:0000259" key="7">
    <source>
        <dbReference type="Pfam" id="PF20811"/>
    </source>
</evidence>
<reference evidence="8" key="1">
    <citation type="journal article" date="2023" name="Nat. Commun.">
        <title>Diploid and tetraploid genomes of Acorus and the evolution of monocots.</title>
        <authorList>
            <person name="Ma L."/>
            <person name="Liu K.W."/>
            <person name="Li Z."/>
            <person name="Hsiao Y.Y."/>
            <person name="Qi Y."/>
            <person name="Fu T."/>
            <person name="Tang G.D."/>
            <person name="Zhang D."/>
            <person name="Sun W.H."/>
            <person name="Liu D.K."/>
            <person name="Li Y."/>
            <person name="Chen G.Z."/>
            <person name="Liu X.D."/>
            <person name="Liao X.Y."/>
            <person name="Jiang Y.T."/>
            <person name="Yu X."/>
            <person name="Hao Y."/>
            <person name="Huang J."/>
            <person name="Zhao X.W."/>
            <person name="Ke S."/>
            <person name="Chen Y.Y."/>
            <person name="Wu W.L."/>
            <person name="Hsu J.L."/>
            <person name="Lin Y.F."/>
            <person name="Huang M.D."/>
            <person name="Li C.Y."/>
            <person name="Huang L."/>
            <person name="Wang Z.W."/>
            <person name="Zhao X."/>
            <person name="Zhong W.Y."/>
            <person name="Peng D.H."/>
            <person name="Ahmad S."/>
            <person name="Lan S."/>
            <person name="Zhang J.S."/>
            <person name="Tsai W.C."/>
            <person name="Van de Peer Y."/>
            <person name="Liu Z.J."/>
        </authorList>
    </citation>
    <scope>NUCLEOTIDE SEQUENCE</scope>
    <source>
        <strain evidence="8">CP</strain>
    </source>
</reference>
<feature type="domain" description="PARG catalytic Macro" evidence="6">
    <location>
        <begin position="157"/>
        <end position="452"/>
    </location>
</feature>
<dbReference type="GO" id="GO:0005975">
    <property type="term" value="P:carbohydrate metabolic process"/>
    <property type="evidence" value="ECO:0007669"/>
    <property type="project" value="InterPro"/>
</dbReference>
<dbReference type="Proteomes" id="UP001180020">
    <property type="component" value="Unassembled WGS sequence"/>
</dbReference>
<organism evidence="8 9">
    <name type="scientific">Acorus calamus</name>
    <name type="common">Sweet flag</name>
    <dbReference type="NCBI Taxonomy" id="4465"/>
    <lineage>
        <taxon>Eukaryota</taxon>
        <taxon>Viridiplantae</taxon>
        <taxon>Streptophyta</taxon>
        <taxon>Embryophyta</taxon>
        <taxon>Tracheophyta</taxon>
        <taxon>Spermatophyta</taxon>
        <taxon>Magnoliopsida</taxon>
        <taxon>Liliopsida</taxon>
        <taxon>Acoraceae</taxon>
        <taxon>Acorus</taxon>
    </lineage>
</organism>
<dbReference type="InterPro" id="IPR046372">
    <property type="entry name" value="PARG_cat_C"/>
</dbReference>
<comment type="caution">
    <text evidence="8">The sequence shown here is derived from an EMBL/GenBank/DDBJ whole genome shotgun (WGS) entry which is preliminary data.</text>
</comment>
<dbReference type="GO" id="GO:0004649">
    <property type="term" value="F:poly(ADP-ribose) glycohydrolase activity"/>
    <property type="evidence" value="ECO:0007669"/>
    <property type="project" value="UniProtKB-EC"/>
</dbReference>
<feature type="active site" evidence="4">
    <location>
        <position position="207"/>
    </location>
</feature>
<evidence type="ECO:0000256" key="3">
    <source>
        <dbReference type="ARBA" id="ARBA00022801"/>
    </source>
</evidence>
<evidence type="ECO:0000256" key="1">
    <source>
        <dbReference type="ARBA" id="ARBA00009545"/>
    </source>
</evidence>
<dbReference type="Pfam" id="PF05028">
    <property type="entry name" value="PARG_cat_C"/>
    <property type="match status" value="1"/>
</dbReference>
<dbReference type="EC" id="3.2.1.143" evidence="2"/>
<keyword evidence="9" id="KW-1185">Reference proteome</keyword>
<dbReference type="Pfam" id="PF20811">
    <property type="entry name" value="PARG_cat_N"/>
    <property type="match status" value="1"/>
</dbReference>
<dbReference type="EMBL" id="JAUJYO010000004">
    <property type="protein sequence ID" value="KAK1319483.1"/>
    <property type="molecule type" value="Genomic_DNA"/>
</dbReference>
<reference evidence="8" key="2">
    <citation type="submission" date="2023-06" db="EMBL/GenBank/DDBJ databases">
        <authorList>
            <person name="Ma L."/>
            <person name="Liu K.-W."/>
            <person name="Li Z."/>
            <person name="Hsiao Y.-Y."/>
            <person name="Qi Y."/>
            <person name="Fu T."/>
            <person name="Tang G."/>
            <person name="Zhang D."/>
            <person name="Sun W.-H."/>
            <person name="Liu D.-K."/>
            <person name="Li Y."/>
            <person name="Chen G.-Z."/>
            <person name="Liu X.-D."/>
            <person name="Liao X.-Y."/>
            <person name="Jiang Y.-T."/>
            <person name="Yu X."/>
            <person name="Hao Y."/>
            <person name="Huang J."/>
            <person name="Zhao X.-W."/>
            <person name="Ke S."/>
            <person name="Chen Y.-Y."/>
            <person name="Wu W.-L."/>
            <person name="Hsu J.-L."/>
            <person name="Lin Y.-F."/>
            <person name="Huang M.-D."/>
            <person name="Li C.-Y."/>
            <person name="Huang L."/>
            <person name="Wang Z.-W."/>
            <person name="Zhao X."/>
            <person name="Zhong W.-Y."/>
            <person name="Peng D.-H."/>
            <person name="Ahmad S."/>
            <person name="Lan S."/>
            <person name="Zhang J.-S."/>
            <person name="Tsai W.-C."/>
            <person name="Van De Peer Y."/>
            <person name="Liu Z.-J."/>
        </authorList>
    </citation>
    <scope>NUCLEOTIDE SEQUENCE</scope>
    <source>
        <strain evidence="8">CP</strain>
        <tissue evidence="8">Leaves</tissue>
    </source>
</reference>
<evidence type="ECO:0000313" key="9">
    <source>
        <dbReference type="Proteomes" id="UP001180020"/>
    </source>
</evidence>
<accession>A0AAV9F0U5</accession>
<dbReference type="GO" id="GO:1990966">
    <property type="term" value="P:ATP generation from poly-ADP-D-ribose"/>
    <property type="evidence" value="ECO:0007669"/>
    <property type="project" value="TreeGrafter"/>
</dbReference>
<feature type="binding site" evidence="5">
    <location>
        <position position="191"/>
    </location>
    <ligand>
        <name>substrate</name>
    </ligand>
</feature>
<feature type="active site" evidence="4">
    <location>
        <position position="206"/>
    </location>
</feature>
<feature type="active site" evidence="4">
    <location>
        <position position="188"/>
    </location>
</feature>
<dbReference type="GO" id="GO:0005737">
    <property type="term" value="C:cytoplasm"/>
    <property type="evidence" value="ECO:0007669"/>
    <property type="project" value="TreeGrafter"/>
</dbReference>
<dbReference type="InterPro" id="IPR048362">
    <property type="entry name" value="PARG_helical"/>
</dbReference>
<proteinExistence type="inferred from homology"/>
<dbReference type="InterPro" id="IPR007724">
    <property type="entry name" value="Poly_GlycHdrlase"/>
</dbReference>
<sequence length="514" mass="57961">MSSVASREFFWDTVPALANLLLRLPTLLEWHYLESDRVFGDVGEGAVIRTGLRILQPQEAGIVFLSQECIGALLACSFFCLFPSSNRGEIHLPTINFDHLFAGLYNNGKPNQEQKIVCLIHYFHRICSCMPKGFVSFERKVLPLEQNHLRISYPEATFWNKSTVPLCSLEVLHSGFIEDQQYEALEVDFANEYLGGGALHRGCVQEEIRFMINPELIAGMLFLPCMESNEAIEIVGAERFANYTGYASAFRFMGDFMDKKSLDSLGRRKTRIVAIDALCNPRTRQYKSKNLIRETNKAFCGFLYHGKHQSYLKDPPQFACDNIDSGPGNESMDYEAQDNCHIGYTSLTITENCRAQKSLCSISGSEENSIFIESPLHVENEREPAVDALENSRHGDRAGSITEINIGIATGNWGCGAFGGDPELKCMIQWLSASQALRPFVLYYTFGEAALQRLEEVSSWILSHNWTVGDLWSILNEYSSKRLNGETDVGFFSWLLPCLQENHSNNTVEEMMSE</sequence>
<dbReference type="PANTHER" id="PTHR12837:SF0">
    <property type="entry name" value="POLY(ADP-RIBOSE) GLYCOHYDROLASE"/>
    <property type="match status" value="1"/>
</dbReference>
<dbReference type="AlphaFoldDB" id="A0AAV9F0U5"/>
<gene>
    <name evidence="8" type="primary">PARG1</name>
    <name evidence="8" type="ORF">QJS10_CPB04g02013</name>
</gene>
<evidence type="ECO:0000256" key="4">
    <source>
        <dbReference type="PIRSR" id="PIRSR607724-1"/>
    </source>
</evidence>
<feature type="domain" description="PARG helical" evidence="7">
    <location>
        <begin position="3"/>
        <end position="139"/>
    </location>
</feature>